<evidence type="ECO:0000256" key="1">
    <source>
        <dbReference type="SAM" id="Phobius"/>
    </source>
</evidence>
<feature type="transmembrane region" description="Helical" evidence="1">
    <location>
        <begin position="7"/>
        <end position="22"/>
    </location>
</feature>
<evidence type="ECO:0000313" key="8">
    <source>
        <dbReference type="Proteomes" id="UP000182764"/>
    </source>
</evidence>
<dbReference type="Proteomes" id="UP000182712">
    <property type="component" value="Unassembled WGS sequence"/>
</dbReference>
<name>A0A1H9VLP6_9STRE</name>
<dbReference type="Proteomes" id="UP000183629">
    <property type="component" value="Unassembled WGS sequence"/>
</dbReference>
<evidence type="ECO:0000313" key="10">
    <source>
        <dbReference type="Proteomes" id="UP000249013"/>
    </source>
</evidence>
<feature type="transmembrane region" description="Helical" evidence="1">
    <location>
        <begin position="28"/>
        <end position="49"/>
    </location>
</feature>
<evidence type="ECO:0000313" key="6">
    <source>
        <dbReference type="EMBL" id="SQG80459.1"/>
    </source>
</evidence>
<gene>
    <name evidence="2" type="ORF">E7156_08925</name>
    <name evidence="6" type="ORF">NCTC13773_02290</name>
    <name evidence="3" type="ORF">SAMN04487839_11513</name>
    <name evidence="4" type="ORF">SAMN04487840_1257</name>
    <name evidence="5" type="ORF">SAMN05660328_10666</name>
</gene>
<organism evidence="4 7">
    <name type="scientific">Streptococcus gallolyticus</name>
    <dbReference type="NCBI Taxonomy" id="315405"/>
    <lineage>
        <taxon>Bacteria</taxon>
        <taxon>Bacillati</taxon>
        <taxon>Bacillota</taxon>
        <taxon>Bacilli</taxon>
        <taxon>Lactobacillales</taxon>
        <taxon>Streptococcaceae</taxon>
        <taxon>Streptococcus</taxon>
    </lineage>
</organism>
<evidence type="ECO:0000313" key="2">
    <source>
        <dbReference type="EMBL" id="MBE6165392.1"/>
    </source>
</evidence>
<dbReference type="AlphaFoldDB" id="A0A1H9VLP6"/>
<keyword evidence="1" id="KW-0812">Transmembrane</keyword>
<evidence type="ECO:0000313" key="9">
    <source>
        <dbReference type="Proteomes" id="UP000183629"/>
    </source>
</evidence>
<dbReference type="Proteomes" id="UP000182764">
    <property type="component" value="Unassembled WGS sequence"/>
</dbReference>
<dbReference type="EMBL" id="FOBM01000015">
    <property type="protein sequence ID" value="SEM33333.1"/>
    <property type="molecule type" value="Genomic_DNA"/>
</dbReference>
<reference evidence="9" key="1">
    <citation type="submission" date="2016-10" db="EMBL/GenBank/DDBJ databases">
        <authorList>
            <person name="Varghese N."/>
            <person name="Submissions S."/>
        </authorList>
    </citation>
    <scope>NUCLEOTIDE SEQUENCE [LARGE SCALE GENOMIC DNA]</scope>
    <source>
        <strain evidence="9">LMG 15572</strain>
    </source>
</reference>
<dbReference type="Proteomes" id="UP000249013">
    <property type="component" value="Chromosome 1"/>
</dbReference>
<dbReference type="EMBL" id="FPBN01000006">
    <property type="protein sequence ID" value="SFU76589.1"/>
    <property type="molecule type" value="Genomic_DNA"/>
</dbReference>
<evidence type="ECO:0000313" key="7">
    <source>
        <dbReference type="Proteomes" id="UP000182712"/>
    </source>
</evidence>
<dbReference type="Proteomes" id="UP000700800">
    <property type="component" value="Unassembled WGS sequence"/>
</dbReference>
<reference evidence="2" key="4">
    <citation type="submission" date="2019-04" db="EMBL/GenBank/DDBJ databases">
        <title>Evolution of Biomass-Degrading Anaerobic Consortia Revealed by Metagenomics.</title>
        <authorList>
            <person name="Peng X."/>
        </authorList>
    </citation>
    <scope>NUCLEOTIDE SEQUENCE</scope>
    <source>
        <strain evidence="2">SIG195</strain>
    </source>
</reference>
<reference evidence="7 8" key="2">
    <citation type="submission" date="2016-10" db="EMBL/GenBank/DDBJ databases">
        <authorList>
            <person name="de Groot N.N."/>
        </authorList>
    </citation>
    <scope>NUCLEOTIDE SEQUENCE [LARGE SCALE GENOMIC DNA]</scope>
    <source>
        <strain evidence="5">LMG 15572</strain>
        <strain evidence="3 8">VTM1R29</strain>
        <strain evidence="4 7">VTM2R47</strain>
    </source>
</reference>
<dbReference type="EMBL" id="FOGM01000025">
    <property type="protein sequence ID" value="SES22277.1"/>
    <property type="molecule type" value="Genomic_DNA"/>
</dbReference>
<evidence type="ECO:0000313" key="5">
    <source>
        <dbReference type="EMBL" id="SFU76589.1"/>
    </source>
</evidence>
<reference evidence="6 10" key="3">
    <citation type="submission" date="2018-06" db="EMBL/GenBank/DDBJ databases">
        <authorList>
            <consortium name="Pathogen Informatics"/>
            <person name="Doyle S."/>
        </authorList>
    </citation>
    <scope>NUCLEOTIDE SEQUENCE [LARGE SCALE GENOMIC DNA]</scope>
    <source>
        <strain evidence="6 10">NCTC13773</strain>
    </source>
</reference>
<keyword evidence="9" id="KW-1185">Reference proteome</keyword>
<evidence type="ECO:0000313" key="4">
    <source>
        <dbReference type="EMBL" id="SES22277.1"/>
    </source>
</evidence>
<protein>
    <submittedName>
        <fullName evidence="6">Membrane protein</fullName>
    </submittedName>
</protein>
<keyword evidence="1" id="KW-0472">Membrane</keyword>
<evidence type="ECO:0000313" key="3">
    <source>
        <dbReference type="EMBL" id="SEM33333.1"/>
    </source>
</evidence>
<keyword evidence="1" id="KW-1133">Transmembrane helix</keyword>
<proteinExistence type="predicted"/>
<accession>A0A1H9VLP6</accession>
<dbReference type="EMBL" id="SVAF01000030">
    <property type="protein sequence ID" value="MBE6165392.1"/>
    <property type="molecule type" value="Genomic_DNA"/>
</dbReference>
<dbReference type="EMBL" id="LS483409">
    <property type="protein sequence ID" value="SQG80459.1"/>
    <property type="molecule type" value="Genomic_DNA"/>
</dbReference>
<sequence length="59" mass="6620">MLKEIGTYVRIADLLLAVLLILDRGVKSTLVIAIVVFISSVIVQIMLSYKRLKIANNYN</sequence>